<evidence type="ECO:0000256" key="1">
    <source>
        <dbReference type="SAM" id="Coils"/>
    </source>
</evidence>
<accession>A0A8W7PZK8</accession>
<sequence length="473" mass="52086">LQQISPRFALLQHCKMVSTRQMTGATSEEANLNVCRAVPTSSSTSSYTSSNVVSISSSISTKTATGLHSASSPGGSLPALSGNVSSNFVLRADDISLGMVMSDLQEHQHQEINLMDLPTELLGHIFSYVGYKKIAHMRVILDEVYSVLNYIRTSPSLDRPFKVTDELFDLSTMAMEYFKEHIEPNLPDIAYFTNSTKSFAALETSSSILSRDTSHSSSSSPPQSNMVLRKGIRKIKQGMKRYNNQLTVLRSELRTFKRKATEQAKTITEQQKLLAEQQKQTLEFANRLDETDKKNDELSRKFSTVLQELNKCKTELQYWRSKSPATTICSPYGQIVSSYDLGQNLGNQSTVPYDIELLSMGITRNANTEETRKKDDSGHSKEKVEHNLQLVKLAGDSSVLIESADSPPAILTKPVLKRKLECITVGTDSSNSDGACGNEPVQLDGLACLNPPVIFIIIVAISNACIGNAISIN</sequence>
<evidence type="ECO:0000256" key="2">
    <source>
        <dbReference type="SAM" id="Phobius"/>
    </source>
</evidence>
<keyword evidence="2" id="KW-1133">Transmembrane helix</keyword>
<name>A0A8W7PZK8_ANOCL</name>
<dbReference type="GO" id="GO:0003713">
    <property type="term" value="F:transcription coactivator activity"/>
    <property type="evidence" value="ECO:0007669"/>
    <property type="project" value="TreeGrafter"/>
</dbReference>
<dbReference type="PANTHER" id="PTHR13252">
    <property type="entry name" value="F-BOX ONLY PROTEIN 28"/>
    <property type="match status" value="1"/>
</dbReference>
<dbReference type="AlphaFoldDB" id="A0A8W7PZK8"/>
<feature type="domain" description="F-box" evidence="3">
    <location>
        <begin position="111"/>
        <end position="164"/>
    </location>
</feature>
<protein>
    <recommendedName>
        <fullName evidence="3">F-box domain-containing protein</fullName>
    </recommendedName>
</protein>
<dbReference type="InterPro" id="IPR001810">
    <property type="entry name" value="F-box_dom"/>
</dbReference>
<dbReference type="VEuPathDB" id="VectorBase:ACON2_036429"/>
<dbReference type="InterPro" id="IPR039719">
    <property type="entry name" value="FBXO28"/>
</dbReference>
<dbReference type="PROSITE" id="PS50181">
    <property type="entry name" value="FBOX"/>
    <property type="match status" value="1"/>
</dbReference>
<feature type="transmembrane region" description="Helical" evidence="2">
    <location>
        <begin position="453"/>
        <end position="472"/>
    </location>
</feature>
<organism evidence="4">
    <name type="scientific">Anopheles coluzzii</name>
    <name type="common">African malaria mosquito</name>
    <dbReference type="NCBI Taxonomy" id="1518534"/>
    <lineage>
        <taxon>Eukaryota</taxon>
        <taxon>Metazoa</taxon>
        <taxon>Ecdysozoa</taxon>
        <taxon>Arthropoda</taxon>
        <taxon>Hexapoda</taxon>
        <taxon>Insecta</taxon>
        <taxon>Pterygota</taxon>
        <taxon>Neoptera</taxon>
        <taxon>Endopterygota</taxon>
        <taxon>Diptera</taxon>
        <taxon>Nematocera</taxon>
        <taxon>Culicoidea</taxon>
        <taxon>Culicidae</taxon>
        <taxon>Anophelinae</taxon>
        <taxon>Anopheles</taxon>
    </lineage>
</organism>
<proteinExistence type="predicted"/>
<dbReference type="Proteomes" id="UP000075882">
    <property type="component" value="Unassembled WGS sequence"/>
</dbReference>
<keyword evidence="2" id="KW-0812">Transmembrane</keyword>
<dbReference type="PANTHER" id="PTHR13252:SF1">
    <property type="entry name" value="DAMPENED, ISOFORM A"/>
    <property type="match status" value="1"/>
</dbReference>
<reference evidence="4" key="1">
    <citation type="submission" date="2022-08" db="UniProtKB">
        <authorList>
            <consortium name="EnsemblMetazoa"/>
        </authorList>
    </citation>
    <scope>IDENTIFICATION</scope>
</reference>
<feature type="coiled-coil region" evidence="1">
    <location>
        <begin position="232"/>
        <end position="259"/>
    </location>
</feature>
<evidence type="ECO:0000313" key="4">
    <source>
        <dbReference type="EnsemblMetazoa" id="ACOM040814-PA.1"/>
    </source>
</evidence>
<keyword evidence="1" id="KW-0175">Coiled coil</keyword>
<dbReference type="GO" id="GO:0005634">
    <property type="term" value="C:nucleus"/>
    <property type="evidence" value="ECO:0007669"/>
    <property type="project" value="TreeGrafter"/>
</dbReference>
<dbReference type="EnsemblMetazoa" id="ACOM040814-RA">
    <property type="protein sequence ID" value="ACOM040814-PA.1"/>
    <property type="gene ID" value="ACOM040814"/>
</dbReference>
<keyword evidence="2" id="KW-0472">Membrane</keyword>
<evidence type="ECO:0000259" key="3">
    <source>
        <dbReference type="PROSITE" id="PS50181"/>
    </source>
</evidence>